<feature type="compositionally biased region" description="Basic and acidic residues" evidence="1">
    <location>
        <begin position="1"/>
        <end position="10"/>
    </location>
</feature>
<dbReference type="AlphaFoldDB" id="A0A1J7I957"/>
<dbReference type="EMBL" id="KV875104">
    <property type="protein sequence ID" value="OIW24183.1"/>
    <property type="molecule type" value="Genomic_DNA"/>
</dbReference>
<feature type="region of interest" description="Disordered" evidence="1">
    <location>
        <begin position="90"/>
        <end position="109"/>
    </location>
</feature>
<proteinExistence type="predicted"/>
<feature type="region of interest" description="Disordered" evidence="1">
    <location>
        <begin position="1"/>
        <end position="81"/>
    </location>
</feature>
<protein>
    <submittedName>
        <fullName evidence="2">Uncharacterized protein</fullName>
    </submittedName>
</protein>
<name>A0A1J7I957_9PEZI</name>
<keyword evidence="3" id="KW-1185">Reference proteome</keyword>
<dbReference type="Proteomes" id="UP000182658">
    <property type="component" value="Unassembled WGS sequence"/>
</dbReference>
<feature type="compositionally biased region" description="Polar residues" evidence="1">
    <location>
        <begin position="92"/>
        <end position="109"/>
    </location>
</feature>
<accession>A0A1J7I957</accession>
<evidence type="ECO:0000313" key="3">
    <source>
        <dbReference type="Proteomes" id="UP000182658"/>
    </source>
</evidence>
<sequence>MSDGRLKSSSDSRGPAVAELERRWMGTLPAWQDGEQDDKQQPLASGDDLRVADLDRVMRHRDAPQRSRGKSASVNNRIKPEYDYLREEHRQQSLQLVRQATQLDTTPFG</sequence>
<evidence type="ECO:0000256" key="1">
    <source>
        <dbReference type="SAM" id="MobiDB-lite"/>
    </source>
</evidence>
<evidence type="ECO:0000313" key="2">
    <source>
        <dbReference type="EMBL" id="OIW24183.1"/>
    </source>
</evidence>
<dbReference type="InParanoid" id="A0A1J7I957"/>
<gene>
    <name evidence="2" type="ORF">CONLIGDRAFT_648973</name>
</gene>
<reference evidence="2 3" key="1">
    <citation type="submission" date="2016-10" db="EMBL/GenBank/DDBJ databases">
        <title>Draft genome sequence of Coniochaeta ligniaria NRRL30616, a lignocellulolytic fungus for bioabatement of inhibitors in plant biomass hydrolysates.</title>
        <authorList>
            <consortium name="DOE Joint Genome Institute"/>
            <person name="Jimenez D.J."/>
            <person name="Hector R.E."/>
            <person name="Riley R."/>
            <person name="Sun H."/>
            <person name="Grigoriev I.V."/>
            <person name="Van Elsas J.D."/>
            <person name="Nichols N.N."/>
        </authorList>
    </citation>
    <scope>NUCLEOTIDE SEQUENCE [LARGE SCALE GENOMIC DNA]</scope>
    <source>
        <strain evidence="2 3">NRRL 30616</strain>
    </source>
</reference>
<organism evidence="2 3">
    <name type="scientific">Coniochaeta ligniaria NRRL 30616</name>
    <dbReference type="NCBI Taxonomy" id="1408157"/>
    <lineage>
        <taxon>Eukaryota</taxon>
        <taxon>Fungi</taxon>
        <taxon>Dikarya</taxon>
        <taxon>Ascomycota</taxon>
        <taxon>Pezizomycotina</taxon>
        <taxon>Sordariomycetes</taxon>
        <taxon>Sordariomycetidae</taxon>
        <taxon>Coniochaetales</taxon>
        <taxon>Coniochaetaceae</taxon>
        <taxon>Coniochaeta</taxon>
    </lineage>
</organism>
<feature type="compositionally biased region" description="Basic and acidic residues" evidence="1">
    <location>
        <begin position="47"/>
        <end position="65"/>
    </location>
</feature>